<dbReference type="GO" id="GO:0003697">
    <property type="term" value="F:single-stranded DNA binding"/>
    <property type="evidence" value="ECO:0007669"/>
    <property type="project" value="TreeGrafter"/>
</dbReference>
<keyword evidence="4" id="KW-0235">DNA replication</keyword>
<evidence type="ECO:0000256" key="14">
    <source>
        <dbReference type="ARBA" id="ARBA00042306"/>
    </source>
</evidence>
<keyword evidence="7" id="KW-0378">Hydrolase</keyword>
<keyword evidence="9 16" id="KW-0067">ATP-binding</keyword>
<dbReference type="SUPFAM" id="SSF50249">
    <property type="entry name" value="Nucleic acid-binding proteins"/>
    <property type="match status" value="1"/>
</dbReference>
<comment type="caution">
    <text evidence="19">The sequence shown here is derived from an EMBL/GenBank/DDBJ whole genome shotgun (WGS) entry which is preliminary data.</text>
</comment>
<dbReference type="GO" id="GO:0097362">
    <property type="term" value="C:MCM8-MCM9 complex"/>
    <property type="evidence" value="ECO:0007669"/>
    <property type="project" value="UniProtKB-ARBA"/>
</dbReference>
<evidence type="ECO:0000256" key="10">
    <source>
        <dbReference type="ARBA" id="ARBA00023125"/>
    </source>
</evidence>
<dbReference type="Proteomes" id="UP001168821">
    <property type="component" value="Unassembled WGS sequence"/>
</dbReference>
<evidence type="ECO:0000256" key="8">
    <source>
        <dbReference type="ARBA" id="ARBA00022806"/>
    </source>
</evidence>
<dbReference type="EC" id="3.6.4.12" evidence="3"/>
<dbReference type="InterPro" id="IPR031327">
    <property type="entry name" value="MCM"/>
</dbReference>
<dbReference type="GO" id="GO:0005634">
    <property type="term" value="C:nucleus"/>
    <property type="evidence" value="ECO:0007669"/>
    <property type="project" value="UniProtKB-SubCell"/>
</dbReference>
<dbReference type="InterPro" id="IPR018525">
    <property type="entry name" value="MCM_CS"/>
</dbReference>
<dbReference type="GO" id="GO:0006260">
    <property type="term" value="P:DNA replication"/>
    <property type="evidence" value="ECO:0007669"/>
    <property type="project" value="InterPro"/>
</dbReference>
<dbReference type="Pfam" id="PF17855">
    <property type="entry name" value="MCM_lid"/>
    <property type="match status" value="1"/>
</dbReference>
<dbReference type="SUPFAM" id="SSF52540">
    <property type="entry name" value="P-loop containing nucleoside triphosphate hydrolases"/>
    <property type="match status" value="1"/>
</dbReference>
<dbReference type="SMART" id="SM00382">
    <property type="entry name" value="AAA"/>
    <property type="match status" value="1"/>
</dbReference>
<dbReference type="InterPro" id="IPR033762">
    <property type="entry name" value="MCM_OB"/>
</dbReference>
<dbReference type="Pfam" id="PF25051">
    <property type="entry name" value="WHD_MCM8"/>
    <property type="match status" value="1"/>
</dbReference>
<dbReference type="InterPro" id="IPR056875">
    <property type="entry name" value="MCM8/REC_WHD"/>
</dbReference>
<gene>
    <name evidence="19" type="ORF">Zmor_012203</name>
</gene>
<keyword evidence="20" id="KW-1185">Reference proteome</keyword>
<feature type="transmembrane region" description="Helical" evidence="17">
    <location>
        <begin position="33"/>
        <end position="51"/>
    </location>
</feature>
<dbReference type="InterPro" id="IPR012340">
    <property type="entry name" value="NA-bd_OB-fold"/>
</dbReference>
<dbReference type="Pfam" id="PF00493">
    <property type="entry name" value="MCM"/>
    <property type="match status" value="2"/>
</dbReference>
<evidence type="ECO:0000256" key="11">
    <source>
        <dbReference type="ARBA" id="ARBA00023204"/>
    </source>
</evidence>
<keyword evidence="10 16" id="KW-0238">DNA-binding</keyword>
<dbReference type="GO" id="GO:0017116">
    <property type="term" value="F:single-stranded DNA helicase activity"/>
    <property type="evidence" value="ECO:0007669"/>
    <property type="project" value="TreeGrafter"/>
</dbReference>
<dbReference type="PROSITE" id="PS50051">
    <property type="entry name" value="MCM_2"/>
    <property type="match status" value="1"/>
</dbReference>
<evidence type="ECO:0000256" key="12">
    <source>
        <dbReference type="ARBA" id="ARBA00023242"/>
    </source>
</evidence>
<proteinExistence type="inferred from homology"/>
<evidence type="ECO:0000256" key="13">
    <source>
        <dbReference type="ARBA" id="ARBA00041084"/>
    </source>
</evidence>
<keyword evidence="6" id="KW-0227">DNA damage</keyword>
<accession>A0AA38HGX7</accession>
<evidence type="ECO:0000256" key="15">
    <source>
        <dbReference type="ARBA" id="ARBA00047995"/>
    </source>
</evidence>
<keyword evidence="17" id="KW-0812">Transmembrane</keyword>
<protein>
    <recommendedName>
        <fullName evidence="13">DNA helicase MCM8</fullName>
        <ecNumber evidence="3">3.6.4.12</ecNumber>
    </recommendedName>
    <alternativeName>
        <fullName evidence="14">Minichromosome maintenance 8</fullName>
    </alternativeName>
</protein>
<dbReference type="GO" id="GO:0000724">
    <property type="term" value="P:double-strand break repair via homologous recombination"/>
    <property type="evidence" value="ECO:0007669"/>
    <property type="project" value="UniProtKB-ARBA"/>
</dbReference>
<dbReference type="Gene3D" id="2.40.50.140">
    <property type="entry name" value="Nucleic acid-binding proteins"/>
    <property type="match status" value="1"/>
</dbReference>
<dbReference type="PANTHER" id="PTHR11630:SF47">
    <property type="entry name" value="DNA HELICASE MCM8"/>
    <property type="match status" value="1"/>
</dbReference>
<keyword evidence="17" id="KW-0472">Membrane</keyword>
<dbReference type="AlphaFoldDB" id="A0AA38HGX7"/>
<keyword evidence="17" id="KW-1133">Transmembrane helix</keyword>
<dbReference type="EMBL" id="JALNTZ010003824">
    <property type="protein sequence ID" value="KAJ3615904.1"/>
    <property type="molecule type" value="Genomic_DNA"/>
</dbReference>
<dbReference type="InterPro" id="IPR001208">
    <property type="entry name" value="MCM_dom"/>
</dbReference>
<keyword evidence="11" id="KW-0234">DNA repair</keyword>
<dbReference type="CDD" id="cd17759">
    <property type="entry name" value="MCM8"/>
    <property type="match status" value="1"/>
</dbReference>
<evidence type="ECO:0000256" key="7">
    <source>
        <dbReference type="ARBA" id="ARBA00022801"/>
    </source>
</evidence>
<reference evidence="19" key="1">
    <citation type="journal article" date="2023" name="G3 (Bethesda)">
        <title>Whole genome assemblies of Zophobas morio and Tenebrio molitor.</title>
        <authorList>
            <person name="Kaur S."/>
            <person name="Stinson S.A."/>
            <person name="diCenzo G.C."/>
        </authorList>
    </citation>
    <scope>NUCLEOTIDE SEQUENCE</scope>
    <source>
        <strain evidence="19">QUZm001</strain>
    </source>
</reference>
<keyword evidence="8" id="KW-0347">Helicase</keyword>
<sequence>MQDRCMDNQHWKTSSGTRPKKSVTVWWSARDCVLHFLGLFFLPLASVLMALEKKGTRYKAYYKRVPLSDQLNTIEDTHNPFRCIYIQDQFIKMQQHCPPGRNPWLKESPKPTDIRDHPALIIPSLGLALYELESTKQVNFPHINLRLVGYEPLTKFRDLKSNMIGKFISLKGTVVRIGSVRPLVQKMAFLCTSCETTQVLTLSEGKYDVPRRCRGYQCRSRNFTPLHTSGDVQTIDSQIIKIQEILQSEGDDNGRIPRTLECELTSDLVGSCIPGDVVAVSGEVKVISSNEGKGKGKQNTFLIYLSVNAVEKTACIGEDGLADFTKADMYAISEIQEQPDVFRLIVHSLCPAIYGHELVKAGLVLSLFSSDQKYADDANKIAGPLFHLFLLFFYHSLPLSVRGDPHVLVVGDPGLGKSQLLRAVANVSPRGIYVCGNTASAAGLTVTLVREPGSSEYALEAGALVLADQGICCIDEFDKMGHEHESLLEAMELQSVSIAKAGIVSTLPARASLVAAANPAGGHYDKRKTVSENLKMSSALLSRFDLIFILLDKPNEQMDQLLSEHVMSLHRNKSSSYVARSKRPFQEGEIFPQVSLLRRFSLHDHEVVDHIPSSILRKYILYARNYCHPRLSREAQKEIQEYYLKLRQNCPPLGGAPITTRQLESLIRLAEARSRVELRETVTYQDARDIIEVALFRKLPCLALVGSTTDSRALHFQWLARALRKTSRRPKGTVPLNHLAYVARFFCLLIRFIAELSRQAKENLNSLFTLEQLKQTAGSLSLHLEGFEEFVGHLNQEGYLLKKGPHIYQLQTV</sequence>
<evidence type="ECO:0000256" key="1">
    <source>
        <dbReference type="ARBA" id="ARBA00004123"/>
    </source>
</evidence>
<evidence type="ECO:0000256" key="6">
    <source>
        <dbReference type="ARBA" id="ARBA00022763"/>
    </source>
</evidence>
<name>A0AA38HGX7_9CUCU</name>
<evidence type="ECO:0000259" key="18">
    <source>
        <dbReference type="PROSITE" id="PS50051"/>
    </source>
</evidence>
<dbReference type="FunFam" id="2.20.28.10:FF:000007">
    <property type="entry name" value="DNA helicase MCM8 isoform X1"/>
    <property type="match status" value="1"/>
</dbReference>
<dbReference type="Gene3D" id="2.20.28.10">
    <property type="match status" value="1"/>
</dbReference>
<evidence type="ECO:0000256" key="3">
    <source>
        <dbReference type="ARBA" id="ARBA00012551"/>
    </source>
</evidence>
<dbReference type="PRINTS" id="PR01657">
    <property type="entry name" value="MCMFAMILY"/>
</dbReference>
<evidence type="ECO:0000256" key="17">
    <source>
        <dbReference type="SAM" id="Phobius"/>
    </source>
</evidence>
<evidence type="ECO:0000256" key="2">
    <source>
        <dbReference type="ARBA" id="ARBA00008010"/>
    </source>
</evidence>
<evidence type="ECO:0000313" key="20">
    <source>
        <dbReference type="Proteomes" id="UP001168821"/>
    </source>
</evidence>
<comment type="subcellular location">
    <subcellularLocation>
        <location evidence="1">Nucleus</location>
    </subcellularLocation>
</comment>
<dbReference type="InterPro" id="IPR041562">
    <property type="entry name" value="MCM_lid"/>
</dbReference>
<dbReference type="InterPro" id="IPR003593">
    <property type="entry name" value="AAA+_ATPase"/>
</dbReference>
<dbReference type="Gene3D" id="3.40.50.300">
    <property type="entry name" value="P-loop containing nucleotide triphosphate hydrolases"/>
    <property type="match status" value="1"/>
</dbReference>
<comment type="similarity">
    <text evidence="2 16">Belongs to the MCM family.</text>
</comment>
<dbReference type="PANTHER" id="PTHR11630">
    <property type="entry name" value="DNA REPLICATION LICENSING FACTOR MCM FAMILY MEMBER"/>
    <property type="match status" value="1"/>
</dbReference>
<evidence type="ECO:0000313" key="19">
    <source>
        <dbReference type="EMBL" id="KAJ3615904.1"/>
    </source>
</evidence>
<dbReference type="CDD" id="cd22247">
    <property type="entry name" value="MCM8_WHD"/>
    <property type="match status" value="1"/>
</dbReference>
<evidence type="ECO:0000256" key="5">
    <source>
        <dbReference type="ARBA" id="ARBA00022741"/>
    </source>
</evidence>
<comment type="catalytic activity">
    <reaction evidence="15">
        <text>ATP + H2O = ADP + phosphate + H(+)</text>
        <dbReference type="Rhea" id="RHEA:13065"/>
        <dbReference type="ChEBI" id="CHEBI:15377"/>
        <dbReference type="ChEBI" id="CHEBI:15378"/>
        <dbReference type="ChEBI" id="CHEBI:30616"/>
        <dbReference type="ChEBI" id="CHEBI:43474"/>
        <dbReference type="ChEBI" id="CHEBI:456216"/>
        <dbReference type="EC" id="3.6.4.12"/>
    </reaction>
</comment>
<organism evidence="19 20">
    <name type="scientific">Zophobas morio</name>
    <dbReference type="NCBI Taxonomy" id="2755281"/>
    <lineage>
        <taxon>Eukaryota</taxon>
        <taxon>Metazoa</taxon>
        <taxon>Ecdysozoa</taxon>
        <taxon>Arthropoda</taxon>
        <taxon>Hexapoda</taxon>
        <taxon>Insecta</taxon>
        <taxon>Pterygota</taxon>
        <taxon>Neoptera</taxon>
        <taxon>Endopterygota</taxon>
        <taxon>Coleoptera</taxon>
        <taxon>Polyphaga</taxon>
        <taxon>Cucujiformia</taxon>
        <taxon>Tenebrionidae</taxon>
        <taxon>Zophobas</taxon>
    </lineage>
</organism>
<dbReference type="InterPro" id="IPR027417">
    <property type="entry name" value="P-loop_NTPase"/>
</dbReference>
<dbReference type="GO" id="GO:0016787">
    <property type="term" value="F:hydrolase activity"/>
    <property type="evidence" value="ECO:0007669"/>
    <property type="project" value="UniProtKB-KW"/>
</dbReference>
<keyword evidence="5 16" id="KW-0547">Nucleotide-binding</keyword>
<dbReference type="PROSITE" id="PS00847">
    <property type="entry name" value="MCM_1"/>
    <property type="match status" value="1"/>
</dbReference>
<evidence type="ECO:0000256" key="16">
    <source>
        <dbReference type="RuleBase" id="RU004070"/>
    </source>
</evidence>
<keyword evidence="12" id="KW-0539">Nucleus</keyword>
<dbReference type="SMART" id="SM00350">
    <property type="entry name" value="MCM"/>
    <property type="match status" value="1"/>
</dbReference>
<dbReference type="Pfam" id="PF17207">
    <property type="entry name" value="MCM_OB"/>
    <property type="match status" value="1"/>
</dbReference>
<evidence type="ECO:0000256" key="9">
    <source>
        <dbReference type="ARBA" id="ARBA00022840"/>
    </source>
</evidence>
<evidence type="ECO:0000256" key="4">
    <source>
        <dbReference type="ARBA" id="ARBA00022705"/>
    </source>
</evidence>
<feature type="domain" description="MCM C-terminal AAA(+) ATPase" evidence="18">
    <location>
        <begin position="341"/>
        <end position="566"/>
    </location>
</feature>
<dbReference type="GO" id="GO:0005524">
    <property type="term" value="F:ATP binding"/>
    <property type="evidence" value="ECO:0007669"/>
    <property type="project" value="UniProtKB-KW"/>
</dbReference>